<evidence type="ECO:0000313" key="2">
    <source>
        <dbReference type="Proteomes" id="UP000516384"/>
    </source>
</evidence>
<dbReference type="Proteomes" id="UP000516384">
    <property type="component" value="Chromosome"/>
</dbReference>
<gene>
    <name evidence="1" type="ORF">IAQ67_16475</name>
</gene>
<sequence length="61" mass="7085">MDKQKLLNTIEETAKEYGWSLDVALDRLEQIGFKIAEAEGNERFTESHVKMSVDFAYNAFR</sequence>
<dbReference type="EMBL" id="CP061172">
    <property type="protein sequence ID" value="QNR65482.1"/>
    <property type="molecule type" value="Genomic_DNA"/>
</dbReference>
<name>A0A7H0Y324_9BACL</name>
<reference evidence="1 2" key="1">
    <citation type="submission" date="2020-09" db="EMBL/GenBank/DDBJ databases">
        <title>Characterization of Paenibacillus peoriae strain ZF390 with broad-spectrum antimicrobial activity as a potential biocontrol agent.</title>
        <authorList>
            <person name="Li L."/>
            <person name="Zhao Y."/>
            <person name="Li B."/>
            <person name="Xie X."/>
        </authorList>
    </citation>
    <scope>NUCLEOTIDE SEQUENCE [LARGE SCALE GENOMIC DNA]</scope>
    <source>
        <strain evidence="1 2">ZF390</strain>
    </source>
</reference>
<proteinExistence type="predicted"/>
<organism evidence="1 2">
    <name type="scientific">Paenibacillus peoriae</name>
    <dbReference type="NCBI Taxonomy" id="59893"/>
    <lineage>
        <taxon>Bacteria</taxon>
        <taxon>Bacillati</taxon>
        <taxon>Bacillota</taxon>
        <taxon>Bacilli</taxon>
        <taxon>Bacillales</taxon>
        <taxon>Paenibacillaceae</taxon>
        <taxon>Paenibacillus</taxon>
    </lineage>
</organism>
<protein>
    <submittedName>
        <fullName evidence="1">Uncharacterized protein</fullName>
    </submittedName>
</protein>
<evidence type="ECO:0000313" key="1">
    <source>
        <dbReference type="EMBL" id="QNR65482.1"/>
    </source>
</evidence>
<dbReference type="RefSeq" id="WP_190297378.1">
    <property type="nucleotide sequence ID" value="NZ_CP061172.1"/>
</dbReference>
<accession>A0A7H0Y324</accession>
<dbReference type="AlphaFoldDB" id="A0A7H0Y324"/>